<keyword evidence="2" id="KW-1185">Reference proteome</keyword>
<evidence type="ECO:0000313" key="1">
    <source>
        <dbReference type="EMBL" id="GBP11355.1"/>
    </source>
</evidence>
<protein>
    <submittedName>
        <fullName evidence="1">Uncharacterized protein</fullName>
    </submittedName>
</protein>
<comment type="caution">
    <text evidence="1">The sequence shown here is derived from an EMBL/GenBank/DDBJ whole genome shotgun (WGS) entry which is preliminary data.</text>
</comment>
<dbReference type="EMBL" id="BGZK01000046">
    <property type="protein sequence ID" value="GBP11355.1"/>
    <property type="molecule type" value="Genomic_DNA"/>
</dbReference>
<reference evidence="1 2" key="1">
    <citation type="journal article" date="2019" name="Commun. Biol.">
        <title>The bagworm genome reveals a unique fibroin gene that provides high tensile strength.</title>
        <authorList>
            <person name="Kono N."/>
            <person name="Nakamura H."/>
            <person name="Ohtoshi R."/>
            <person name="Tomita M."/>
            <person name="Numata K."/>
            <person name="Arakawa K."/>
        </authorList>
    </citation>
    <scope>NUCLEOTIDE SEQUENCE [LARGE SCALE GENOMIC DNA]</scope>
</reference>
<evidence type="ECO:0000313" key="2">
    <source>
        <dbReference type="Proteomes" id="UP000299102"/>
    </source>
</evidence>
<name>A0A4C1TB49_EUMVA</name>
<sequence>MASIGVYLSSAQSTPYASSGRPQHVSVPLSLQSLAASVSYLTEPATVARSGRLSARRCARAVIKSIRAESRARCYTRFYS</sequence>
<accession>A0A4C1TB49</accession>
<organism evidence="1 2">
    <name type="scientific">Eumeta variegata</name>
    <name type="common">Bagworm moth</name>
    <name type="synonym">Eumeta japonica</name>
    <dbReference type="NCBI Taxonomy" id="151549"/>
    <lineage>
        <taxon>Eukaryota</taxon>
        <taxon>Metazoa</taxon>
        <taxon>Ecdysozoa</taxon>
        <taxon>Arthropoda</taxon>
        <taxon>Hexapoda</taxon>
        <taxon>Insecta</taxon>
        <taxon>Pterygota</taxon>
        <taxon>Neoptera</taxon>
        <taxon>Endopterygota</taxon>
        <taxon>Lepidoptera</taxon>
        <taxon>Glossata</taxon>
        <taxon>Ditrysia</taxon>
        <taxon>Tineoidea</taxon>
        <taxon>Psychidae</taxon>
        <taxon>Oiketicinae</taxon>
        <taxon>Eumeta</taxon>
    </lineage>
</organism>
<proteinExistence type="predicted"/>
<dbReference type="AlphaFoldDB" id="A0A4C1TB49"/>
<dbReference type="Proteomes" id="UP000299102">
    <property type="component" value="Unassembled WGS sequence"/>
</dbReference>
<gene>
    <name evidence="1" type="ORF">EVAR_92878_1</name>
</gene>